<dbReference type="PANTHER" id="PTHR13526:SF8">
    <property type="entry name" value="TRANSCRIPTION FACTOR SPT20 HOMOLOG"/>
    <property type="match status" value="1"/>
</dbReference>
<feature type="compositionally biased region" description="Polar residues" evidence="1">
    <location>
        <begin position="309"/>
        <end position="365"/>
    </location>
</feature>
<dbReference type="GO" id="GO:0006357">
    <property type="term" value="P:regulation of transcription by RNA polymerase II"/>
    <property type="evidence" value="ECO:0007669"/>
    <property type="project" value="TreeGrafter"/>
</dbReference>
<feature type="domain" description="Spt20-like SEP" evidence="2">
    <location>
        <begin position="10"/>
        <end position="127"/>
    </location>
</feature>
<dbReference type="InParanoid" id="A0A1Y1YA67"/>
<dbReference type="OrthoDB" id="1932706at2759"/>
<evidence type="ECO:0000313" key="3">
    <source>
        <dbReference type="EMBL" id="ORX94805.1"/>
    </source>
</evidence>
<dbReference type="Proteomes" id="UP000193498">
    <property type="component" value="Unassembled WGS sequence"/>
</dbReference>
<dbReference type="InterPro" id="IPR021950">
    <property type="entry name" value="Spt20"/>
</dbReference>
<dbReference type="PANTHER" id="PTHR13526">
    <property type="entry name" value="TRANSCRIPTION FACTOR SPT20 HOMOLOG"/>
    <property type="match status" value="1"/>
</dbReference>
<feature type="region of interest" description="Disordered" evidence="1">
    <location>
        <begin position="423"/>
        <end position="448"/>
    </location>
</feature>
<protein>
    <recommendedName>
        <fullName evidence="2">Spt20-like SEP domain-containing protein</fullName>
    </recommendedName>
</protein>
<keyword evidence="4" id="KW-1185">Reference proteome</keyword>
<dbReference type="EMBL" id="MCFE01000195">
    <property type="protein sequence ID" value="ORX94805.1"/>
    <property type="molecule type" value="Genomic_DNA"/>
</dbReference>
<dbReference type="Pfam" id="PF12090">
    <property type="entry name" value="Spt20_SEP"/>
    <property type="match status" value="1"/>
</dbReference>
<dbReference type="InterPro" id="IPR046468">
    <property type="entry name" value="Spt20-like_SEP"/>
</dbReference>
<accession>A0A1Y1YA67</accession>
<reference evidence="3 4" key="1">
    <citation type="submission" date="2016-07" db="EMBL/GenBank/DDBJ databases">
        <title>Pervasive Adenine N6-methylation of Active Genes in Fungi.</title>
        <authorList>
            <consortium name="DOE Joint Genome Institute"/>
            <person name="Mondo S.J."/>
            <person name="Dannebaum R.O."/>
            <person name="Kuo R.C."/>
            <person name="Labutti K."/>
            <person name="Haridas S."/>
            <person name="Kuo A."/>
            <person name="Salamov A."/>
            <person name="Ahrendt S.R."/>
            <person name="Lipzen A."/>
            <person name="Sullivan W."/>
            <person name="Andreopoulos W.B."/>
            <person name="Clum A."/>
            <person name="Lindquist E."/>
            <person name="Daum C."/>
            <person name="Ramamoorthy G.K."/>
            <person name="Gryganskyi A."/>
            <person name="Culley D."/>
            <person name="Magnuson J.K."/>
            <person name="James T.Y."/>
            <person name="O'Malley M.A."/>
            <person name="Stajich J.E."/>
            <person name="Spatafora J.W."/>
            <person name="Visel A."/>
            <person name="Grigoriev I.V."/>
        </authorList>
    </citation>
    <scope>NUCLEOTIDE SEQUENCE [LARGE SCALE GENOMIC DNA]</scope>
    <source>
        <strain evidence="3 4">CBS 931.73</strain>
    </source>
</reference>
<dbReference type="GO" id="GO:0003712">
    <property type="term" value="F:transcription coregulator activity"/>
    <property type="evidence" value="ECO:0007669"/>
    <property type="project" value="InterPro"/>
</dbReference>
<gene>
    <name evidence="3" type="ORF">K493DRAFT_337632</name>
</gene>
<feature type="compositionally biased region" description="Polar residues" evidence="1">
    <location>
        <begin position="268"/>
        <end position="297"/>
    </location>
</feature>
<sequence>MGCFCLPALPSFLDHLNNFEIPPEFLDVFDEAHCPYYEGCIIAEIHDHRPIRAQAELTSDIRVEVYKIVLHPTSETIWADLCLMNEMRDAVWSEDFSLQVESKILLATEAPLCLDPSFQVTRISNTLCYGKSKPRTRRKKRRPRIHDEVTNEVAEREEYTRLLMMMDERYQRNFQPSYQIVRTLRFESETGGRKTYTLLNVYHDPTTSHYEGMLRSGRTLDTSLEGNTTKFYIGPKDVLEDYISNVKKIYGLDNKLISDHSIYTHNTAQRTQTRQGPSPDALTSVQTSTLTEPSPAQNHILARSHSAARMSSLSQPNTQPSLQTATHGNNPGQAQINPHSTSHVTSSTAPTTSLRTESRVQTNLETSAQSSIAQVLGAMSLQQIALNGNPATLQSLSELTPQQMNHLKLQLLRKKQLLMQRQMQQQQNGLNLSSTHQAQQQTRSVQQTFGRAPMSQYPALTTTSASLAAQTKSLSSETPASLQSAATRQFPLKTTNPALQGQSVALSNGVSPQMLATIAQQRTQLLLQQQLRQQLLASERNINPANLSATGIPNSLGWATYPEDGLW</sequence>
<feature type="region of interest" description="Disordered" evidence="1">
    <location>
        <begin position="268"/>
        <end position="365"/>
    </location>
</feature>
<evidence type="ECO:0000256" key="1">
    <source>
        <dbReference type="SAM" id="MobiDB-lite"/>
    </source>
</evidence>
<dbReference type="AlphaFoldDB" id="A0A1Y1YA67"/>
<evidence type="ECO:0000313" key="4">
    <source>
        <dbReference type="Proteomes" id="UP000193498"/>
    </source>
</evidence>
<name>A0A1Y1YA67_9FUNG</name>
<evidence type="ECO:0000259" key="2">
    <source>
        <dbReference type="Pfam" id="PF12090"/>
    </source>
</evidence>
<proteinExistence type="predicted"/>
<comment type="caution">
    <text evidence="3">The sequence shown here is derived from an EMBL/GenBank/DDBJ whole genome shotgun (WGS) entry which is preliminary data.</text>
</comment>
<dbReference type="STRING" id="1314790.A0A1Y1YA67"/>
<organism evidence="3 4">
    <name type="scientific">Basidiobolus meristosporus CBS 931.73</name>
    <dbReference type="NCBI Taxonomy" id="1314790"/>
    <lineage>
        <taxon>Eukaryota</taxon>
        <taxon>Fungi</taxon>
        <taxon>Fungi incertae sedis</taxon>
        <taxon>Zoopagomycota</taxon>
        <taxon>Entomophthoromycotina</taxon>
        <taxon>Basidiobolomycetes</taxon>
        <taxon>Basidiobolales</taxon>
        <taxon>Basidiobolaceae</taxon>
        <taxon>Basidiobolus</taxon>
    </lineage>
</organism>
<dbReference type="GO" id="GO:0000124">
    <property type="term" value="C:SAGA complex"/>
    <property type="evidence" value="ECO:0007669"/>
    <property type="project" value="InterPro"/>
</dbReference>